<keyword evidence="4" id="KW-1185">Reference proteome</keyword>
<reference evidence="2 4" key="1">
    <citation type="submission" date="2015-11" db="EMBL/GenBank/DDBJ databases">
        <title>Genomic analysis of 38 Legionella species identifies large and diverse effector repertoires.</title>
        <authorList>
            <person name="Burstein D."/>
            <person name="Amaro F."/>
            <person name="Zusman T."/>
            <person name="Lifshitz Z."/>
            <person name="Cohen O."/>
            <person name="Gilbert J.A."/>
            <person name="Pupko T."/>
            <person name="Shuman H.A."/>
            <person name="Segal G."/>
        </authorList>
    </citation>
    <scope>NUCLEOTIDE SEQUENCE [LARGE SCALE GENOMIC DNA]</scope>
    <source>
        <strain evidence="2 4">ATCC 43877</strain>
    </source>
</reference>
<dbReference type="Proteomes" id="UP000254040">
    <property type="component" value="Unassembled WGS sequence"/>
</dbReference>
<dbReference type="EMBL" id="UGOG01000001">
    <property type="protein sequence ID" value="STX63629.1"/>
    <property type="molecule type" value="Genomic_DNA"/>
</dbReference>
<name>A0A378K300_9GAMM</name>
<gene>
    <name evidence="2" type="ORF">Lmor_3157</name>
    <name evidence="3" type="ORF">NCTC12239_02577</name>
</gene>
<dbReference type="RefSeq" id="WP_028384870.1">
    <property type="nucleotide sequence ID" value="NZ_CAAAJG010000020.1"/>
</dbReference>
<dbReference type="GO" id="GO:0016491">
    <property type="term" value="F:oxidoreductase activity"/>
    <property type="evidence" value="ECO:0007669"/>
    <property type="project" value="InterPro"/>
</dbReference>
<dbReference type="PANTHER" id="PTHR43745">
    <property type="entry name" value="NITROREDUCTASE MJ1384-RELATED"/>
    <property type="match status" value="1"/>
</dbReference>
<reference evidence="3 5" key="2">
    <citation type="submission" date="2018-06" db="EMBL/GenBank/DDBJ databases">
        <authorList>
            <consortium name="Pathogen Informatics"/>
            <person name="Doyle S."/>
        </authorList>
    </citation>
    <scope>NUCLEOTIDE SEQUENCE [LARGE SCALE GENOMIC DNA]</scope>
    <source>
        <strain evidence="3 5">NCTC12239</strain>
    </source>
</reference>
<sequence length="264" mass="30439">MENKSIFINGLIEGSLDSQVYQDVRRTFARETISFLKHGNLSITNINPKLINRVQFTECEISPFHSHDIDCSSIENTSFQRKASTPRFSNQKIDFALLQQLLVNCFSPNEFNKRPYPSAGGLYPVEPLVFLFQERIDGFKGPSGCYHFRPISKKLQLIKKMELQTLYNKVLHGSVGNNQECWPNFTVLYLAHLGKAIFKYRYRGYRHALMEAGSMFQHATVISQQNDLRTNVWSTFSEQEMLYELGLDHGVYLPLTTQLFGYGE</sequence>
<accession>A0A378K300</accession>
<dbReference type="STRING" id="39962.Lmor_3157"/>
<feature type="domain" description="Nitroreductase" evidence="1">
    <location>
        <begin position="84"/>
        <end position="249"/>
    </location>
</feature>
<organism evidence="3 5">
    <name type="scientific">Legionella moravica</name>
    <dbReference type="NCBI Taxonomy" id="39962"/>
    <lineage>
        <taxon>Bacteria</taxon>
        <taxon>Pseudomonadati</taxon>
        <taxon>Pseudomonadota</taxon>
        <taxon>Gammaproteobacteria</taxon>
        <taxon>Legionellales</taxon>
        <taxon>Legionellaceae</taxon>
        <taxon>Legionella</taxon>
    </lineage>
</organism>
<dbReference type="InterPro" id="IPR029479">
    <property type="entry name" value="Nitroreductase"/>
</dbReference>
<dbReference type="OrthoDB" id="9801593at2"/>
<evidence type="ECO:0000313" key="5">
    <source>
        <dbReference type="Proteomes" id="UP000254040"/>
    </source>
</evidence>
<dbReference type="PANTHER" id="PTHR43745:SF2">
    <property type="entry name" value="NITROREDUCTASE MJ1384-RELATED"/>
    <property type="match status" value="1"/>
</dbReference>
<evidence type="ECO:0000313" key="4">
    <source>
        <dbReference type="Proteomes" id="UP000054985"/>
    </source>
</evidence>
<evidence type="ECO:0000259" key="1">
    <source>
        <dbReference type="Pfam" id="PF00881"/>
    </source>
</evidence>
<dbReference type="Gene3D" id="3.40.109.10">
    <property type="entry name" value="NADH Oxidase"/>
    <property type="match status" value="1"/>
</dbReference>
<evidence type="ECO:0000313" key="2">
    <source>
        <dbReference type="EMBL" id="KTD31050.1"/>
    </source>
</evidence>
<dbReference type="Pfam" id="PF00881">
    <property type="entry name" value="Nitroreductase"/>
    <property type="match status" value="1"/>
</dbReference>
<dbReference type="EMBL" id="LNYN01000042">
    <property type="protein sequence ID" value="KTD31050.1"/>
    <property type="molecule type" value="Genomic_DNA"/>
</dbReference>
<proteinExistence type="predicted"/>
<dbReference type="InterPro" id="IPR000415">
    <property type="entry name" value="Nitroreductase-like"/>
</dbReference>
<protein>
    <submittedName>
        <fullName evidence="3">Nitroreductase</fullName>
    </submittedName>
</protein>
<dbReference type="InterPro" id="IPR052544">
    <property type="entry name" value="Bacteriocin_Proc_Enz"/>
</dbReference>
<dbReference type="AlphaFoldDB" id="A0A378K300"/>
<evidence type="ECO:0000313" key="3">
    <source>
        <dbReference type="EMBL" id="STX63629.1"/>
    </source>
</evidence>
<dbReference type="Proteomes" id="UP000054985">
    <property type="component" value="Unassembled WGS sequence"/>
</dbReference>